<evidence type="ECO:0000313" key="2">
    <source>
        <dbReference type="Proteomes" id="UP000317652"/>
    </source>
</evidence>
<dbReference type="EMBL" id="CABGGS010000043">
    <property type="protein sequence ID" value="VUS74169.1"/>
    <property type="molecule type" value="Genomic_DNA"/>
</dbReference>
<name>A0ABY6VG06_9ENTR</name>
<accession>A0ABY6VG06</accession>
<organism evidence="1 2">
    <name type="scientific">Klebsiella spallanzanii</name>
    <dbReference type="NCBI Taxonomy" id="2587528"/>
    <lineage>
        <taxon>Bacteria</taxon>
        <taxon>Pseudomonadati</taxon>
        <taxon>Pseudomonadota</taxon>
        <taxon>Gammaproteobacteria</taxon>
        <taxon>Enterobacterales</taxon>
        <taxon>Enterobacteriaceae</taxon>
        <taxon>Klebsiella/Raoultella group</taxon>
        <taxon>Klebsiella</taxon>
    </lineage>
</organism>
<gene>
    <name evidence="1" type="ORF">SB6411_02575</name>
</gene>
<comment type="caution">
    <text evidence="1">The sequence shown here is derived from an EMBL/GenBank/DDBJ whole genome shotgun (WGS) entry which is preliminary data.</text>
</comment>
<protein>
    <submittedName>
        <fullName evidence="1">Uncharacterized protein</fullName>
    </submittedName>
</protein>
<keyword evidence="2" id="KW-1185">Reference proteome</keyword>
<reference evidence="1 2" key="1">
    <citation type="submission" date="2019-07" db="EMBL/GenBank/DDBJ databases">
        <authorList>
            <person name="Brisse S."/>
            <person name="Rodrigues C."/>
            <person name="Thorpe H."/>
        </authorList>
    </citation>
    <scope>NUCLEOTIDE SEQUENCE [LARGE SCALE GENOMIC DNA]</scope>
    <source>
        <strain evidence="1">SB6411</strain>
    </source>
</reference>
<proteinExistence type="predicted"/>
<dbReference type="Proteomes" id="UP000317652">
    <property type="component" value="Unassembled WGS sequence"/>
</dbReference>
<evidence type="ECO:0000313" key="1">
    <source>
        <dbReference type="EMBL" id="VUS74169.1"/>
    </source>
</evidence>
<dbReference type="RefSeq" id="WP_142982329.1">
    <property type="nucleotide sequence ID" value="NZ_CABGGS010000043.1"/>
</dbReference>
<sequence length="123" mass="14314">MSRNEVNNNDISRLGQLSFRRDFIGFMKEDDNDRLVSVVNIMKLMEELIHSKAYSGERDNDLSSEGLAGFFFLITEELTRIRNGIHFHEKIFSEYEAVSGVELVNLYGTESIIKMMEKEKEQQ</sequence>